<protein>
    <submittedName>
        <fullName evidence="1">Uncharacterized protein</fullName>
    </submittedName>
</protein>
<organism evidence="1 2">
    <name type="scientific">Marasmius crinis-equi</name>
    <dbReference type="NCBI Taxonomy" id="585013"/>
    <lineage>
        <taxon>Eukaryota</taxon>
        <taxon>Fungi</taxon>
        <taxon>Dikarya</taxon>
        <taxon>Basidiomycota</taxon>
        <taxon>Agaricomycotina</taxon>
        <taxon>Agaricomycetes</taxon>
        <taxon>Agaricomycetidae</taxon>
        <taxon>Agaricales</taxon>
        <taxon>Marasmiineae</taxon>
        <taxon>Marasmiaceae</taxon>
        <taxon>Marasmius</taxon>
    </lineage>
</organism>
<reference evidence="1 2" key="1">
    <citation type="submission" date="2024-02" db="EMBL/GenBank/DDBJ databases">
        <title>A draft genome for the cacao thread blight pathogen Marasmius crinis-equi.</title>
        <authorList>
            <person name="Cohen S.P."/>
            <person name="Baruah I.K."/>
            <person name="Amoako-Attah I."/>
            <person name="Bukari Y."/>
            <person name="Meinhardt L.W."/>
            <person name="Bailey B.A."/>
        </authorList>
    </citation>
    <scope>NUCLEOTIDE SEQUENCE [LARGE SCALE GENOMIC DNA]</scope>
    <source>
        <strain evidence="1 2">GH-76</strain>
    </source>
</reference>
<name>A0ABR3FZ36_9AGAR</name>
<keyword evidence="2" id="KW-1185">Reference proteome</keyword>
<evidence type="ECO:0000313" key="1">
    <source>
        <dbReference type="EMBL" id="KAL0580678.1"/>
    </source>
</evidence>
<proteinExistence type="predicted"/>
<comment type="caution">
    <text evidence="1">The sequence shown here is derived from an EMBL/GenBank/DDBJ whole genome shotgun (WGS) entry which is preliminary data.</text>
</comment>
<sequence>MSVVATTEFPYPCMGGWRFSSKELMQFLRSRPIREQFSEGRLETMDDVWYGGFGWFITSQWMRIVSPDLRRAGITTRIVTFDDGHLELLFILEMGSAKDMKFHFNDESDHVKDRAKLLSRVGLPMAGRGYQTLMEGRGGVETLPFF</sequence>
<dbReference type="EMBL" id="JBAHYK010000025">
    <property type="protein sequence ID" value="KAL0580678.1"/>
    <property type="molecule type" value="Genomic_DNA"/>
</dbReference>
<evidence type="ECO:0000313" key="2">
    <source>
        <dbReference type="Proteomes" id="UP001465976"/>
    </source>
</evidence>
<dbReference type="Proteomes" id="UP001465976">
    <property type="component" value="Unassembled WGS sequence"/>
</dbReference>
<gene>
    <name evidence="1" type="ORF">V5O48_001319</name>
</gene>
<accession>A0ABR3FZ36</accession>